<comment type="similarity">
    <text evidence="4">Belongs to the dynein light intermediate chain family.</text>
</comment>
<dbReference type="SUPFAM" id="SSF52540">
    <property type="entry name" value="P-loop containing nucleoside triphosphate hydrolases"/>
    <property type="match status" value="1"/>
</dbReference>
<evidence type="ECO:0000256" key="9">
    <source>
        <dbReference type="ARBA" id="ARBA00022794"/>
    </source>
</evidence>
<dbReference type="VEuPathDB" id="VectorBase:SCAU015134"/>
<evidence type="ECO:0000256" key="1">
    <source>
        <dbReference type="ARBA" id="ARBA00004120"/>
    </source>
</evidence>
<dbReference type="GO" id="GO:0035721">
    <property type="term" value="P:intraciliary retrograde transport"/>
    <property type="evidence" value="ECO:0007669"/>
    <property type="project" value="InterPro"/>
</dbReference>
<dbReference type="GO" id="GO:0005874">
    <property type="term" value="C:microtubule"/>
    <property type="evidence" value="ECO:0007669"/>
    <property type="project" value="UniProtKB-KW"/>
</dbReference>
<keyword evidence="11" id="KW-0969">Cilium</keyword>
<evidence type="ECO:0000256" key="5">
    <source>
        <dbReference type="ARBA" id="ARBA00018863"/>
    </source>
</evidence>
<evidence type="ECO:0000256" key="6">
    <source>
        <dbReference type="ARBA" id="ARBA00022473"/>
    </source>
</evidence>
<evidence type="ECO:0000256" key="4">
    <source>
        <dbReference type="ARBA" id="ARBA00006831"/>
    </source>
</evidence>
<evidence type="ECO:0000313" key="17">
    <source>
        <dbReference type="Proteomes" id="UP000095300"/>
    </source>
</evidence>
<comment type="subcellular location">
    <subcellularLocation>
        <location evidence="3">Cytoplasm</location>
        <location evidence="3">Cytoskeleton</location>
        <location evidence="3">Cilium axoneme</location>
    </subcellularLocation>
    <subcellularLocation>
        <location evidence="1">Cytoplasm</location>
        <location evidence="1">Cytoskeleton</location>
        <location evidence="1">Cilium basal body</location>
    </subcellularLocation>
    <subcellularLocation>
        <location evidence="2">Cytoplasm</location>
        <location evidence="2">Cytoskeleton</location>
        <location evidence="2">Microtubule organizing center</location>
        <location evidence="2">Centrosome</location>
    </subcellularLocation>
</comment>
<dbReference type="PANTHER" id="PTHR13236:SF0">
    <property type="entry name" value="CYTOPLASMIC DYNEIN 2 LIGHT INTERMEDIATE CHAIN 1"/>
    <property type="match status" value="1"/>
</dbReference>
<evidence type="ECO:0000313" key="16">
    <source>
        <dbReference type="EnsemblMetazoa" id="SCAU015134-PA"/>
    </source>
</evidence>
<dbReference type="Pfam" id="PF05783">
    <property type="entry name" value="DLIC"/>
    <property type="match status" value="1"/>
</dbReference>
<evidence type="ECO:0000256" key="15">
    <source>
        <dbReference type="SAM" id="MobiDB-lite"/>
    </source>
</evidence>
<dbReference type="InterPro" id="IPR027417">
    <property type="entry name" value="P-loop_NTPase"/>
</dbReference>
<evidence type="ECO:0000256" key="8">
    <source>
        <dbReference type="ARBA" id="ARBA00022701"/>
    </source>
</evidence>
<evidence type="ECO:0000256" key="13">
    <source>
        <dbReference type="ARBA" id="ARBA00023212"/>
    </source>
</evidence>
<keyword evidence="7" id="KW-0963">Cytoplasm</keyword>
<organism evidence="16 17">
    <name type="scientific">Stomoxys calcitrans</name>
    <name type="common">Stable fly</name>
    <name type="synonym">Conops calcitrans</name>
    <dbReference type="NCBI Taxonomy" id="35570"/>
    <lineage>
        <taxon>Eukaryota</taxon>
        <taxon>Metazoa</taxon>
        <taxon>Ecdysozoa</taxon>
        <taxon>Arthropoda</taxon>
        <taxon>Hexapoda</taxon>
        <taxon>Insecta</taxon>
        <taxon>Pterygota</taxon>
        <taxon>Neoptera</taxon>
        <taxon>Endopterygota</taxon>
        <taxon>Diptera</taxon>
        <taxon>Brachycera</taxon>
        <taxon>Muscomorpha</taxon>
        <taxon>Muscoidea</taxon>
        <taxon>Muscidae</taxon>
        <taxon>Stomoxys</taxon>
    </lineage>
</organism>
<dbReference type="AlphaFoldDB" id="A0A1I8Q9N7"/>
<keyword evidence="10" id="KW-0243">Dynein</keyword>
<dbReference type="InterPro" id="IPR040045">
    <property type="entry name" value="DYNC2LI1"/>
</dbReference>
<dbReference type="GO" id="GO:0035735">
    <property type="term" value="P:intraciliary transport involved in cilium assembly"/>
    <property type="evidence" value="ECO:0007669"/>
    <property type="project" value="InterPro"/>
</dbReference>
<dbReference type="Gene3D" id="3.40.50.300">
    <property type="entry name" value="P-loop containing nucleotide triphosphate hydrolases"/>
    <property type="match status" value="1"/>
</dbReference>
<dbReference type="InterPro" id="IPR022780">
    <property type="entry name" value="Dynein_light_int_chain"/>
</dbReference>
<keyword evidence="9" id="KW-0970">Cilium biogenesis/degradation</keyword>
<proteinExistence type="inferred from homology"/>
<dbReference type="Proteomes" id="UP000095300">
    <property type="component" value="Unassembled WGS sequence"/>
</dbReference>
<sequence>MANPSESTKTETIQDIAYKLAEEQLNQLQLENGPRERTIFILGSKGVGKTTVINTFFDRDEAPRPTLALEYSYARKTGAAQKYICHMWELGSLENSQQLSCIPFKNHGIENMACVIMLDLSRPQYLWSDLMAAYEVLRDYSDRQLAHAENSDWIYEKARERIKKEHPDLATLDLMPFPVVIVGGKYDLFINCEPEMKKHICRCLRSMAHLTGAAVLFYSQKLQKLSKTLRDTISHLAFGTPSHPFRIHATDYNDALSIWFGTDTWDKISSMGIQTLQSIEANLTQEIAQERAGGREQDINPKLPDPAKDAGFRESIIDEMRSQKDEELRGIVRDNMQQLRGKFESVK</sequence>
<keyword evidence="12" id="KW-0505">Motor protein</keyword>
<dbReference type="GO" id="GO:0005868">
    <property type="term" value="C:cytoplasmic dynein complex"/>
    <property type="evidence" value="ECO:0007669"/>
    <property type="project" value="InterPro"/>
</dbReference>
<reference evidence="16" key="1">
    <citation type="submission" date="2020-05" db="UniProtKB">
        <authorList>
            <consortium name="EnsemblMetazoa"/>
        </authorList>
    </citation>
    <scope>IDENTIFICATION</scope>
    <source>
        <strain evidence="16">USDA</strain>
    </source>
</reference>
<dbReference type="STRING" id="35570.A0A1I8Q9N7"/>
<accession>A0A1I8Q9N7</accession>
<evidence type="ECO:0000256" key="10">
    <source>
        <dbReference type="ARBA" id="ARBA00023017"/>
    </source>
</evidence>
<keyword evidence="6" id="KW-0217">Developmental protein</keyword>
<dbReference type="EnsemblMetazoa" id="SCAU015134-RA">
    <property type="protein sequence ID" value="SCAU015134-PA"/>
    <property type="gene ID" value="SCAU015134"/>
</dbReference>
<gene>
    <name evidence="16" type="primary">106085073</name>
</gene>
<dbReference type="KEGG" id="scac:106085073"/>
<name>A0A1I8Q9N7_STOCA</name>
<keyword evidence="13" id="KW-0206">Cytoskeleton</keyword>
<dbReference type="PANTHER" id="PTHR13236">
    <property type="entry name" value="DYNEIN 2 LIGHT INTERMEDIATE CHAIN, ISOFORM 2"/>
    <property type="match status" value="1"/>
</dbReference>
<dbReference type="GO" id="GO:0005813">
    <property type="term" value="C:centrosome"/>
    <property type="evidence" value="ECO:0007669"/>
    <property type="project" value="UniProtKB-SubCell"/>
</dbReference>
<evidence type="ECO:0000256" key="3">
    <source>
        <dbReference type="ARBA" id="ARBA00004430"/>
    </source>
</evidence>
<evidence type="ECO:0000256" key="12">
    <source>
        <dbReference type="ARBA" id="ARBA00023175"/>
    </source>
</evidence>
<evidence type="ECO:0000256" key="11">
    <source>
        <dbReference type="ARBA" id="ARBA00023069"/>
    </source>
</evidence>
<evidence type="ECO:0000256" key="14">
    <source>
        <dbReference type="ARBA" id="ARBA00023273"/>
    </source>
</evidence>
<evidence type="ECO:0000256" key="2">
    <source>
        <dbReference type="ARBA" id="ARBA00004300"/>
    </source>
</evidence>
<dbReference type="GO" id="GO:0005930">
    <property type="term" value="C:axoneme"/>
    <property type="evidence" value="ECO:0007669"/>
    <property type="project" value="UniProtKB-SubCell"/>
</dbReference>
<evidence type="ECO:0000256" key="7">
    <source>
        <dbReference type="ARBA" id="ARBA00022490"/>
    </source>
</evidence>
<protein>
    <recommendedName>
        <fullName evidence="5">Cytoplasmic dynein 2 light intermediate chain 1</fullName>
    </recommendedName>
</protein>
<dbReference type="GO" id="GO:0045504">
    <property type="term" value="F:dynein heavy chain binding"/>
    <property type="evidence" value="ECO:0007669"/>
    <property type="project" value="TreeGrafter"/>
</dbReference>
<dbReference type="GO" id="GO:0036064">
    <property type="term" value="C:ciliary basal body"/>
    <property type="evidence" value="ECO:0007669"/>
    <property type="project" value="TreeGrafter"/>
</dbReference>
<keyword evidence="14" id="KW-0966">Cell projection</keyword>
<feature type="region of interest" description="Disordered" evidence="15">
    <location>
        <begin position="291"/>
        <end position="311"/>
    </location>
</feature>
<keyword evidence="8" id="KW-0493">Microtubule</keyword>
<dbReference type="OrthoDB" id="10263060at2759"/>
<keyword evidence="17" id="KW-1185">Reference proteome</keyword>